<evidence type="ECO:0000256" key="2">
    <source>
        <dbReference type="ARBA" id="ARBA00023235"/>
    </source>
</evidence>
<reference evidence="4 5" key="1">
    <citation type="submission" date="2012-11" db="EMBL/GenBank/DDBJ databases">
        <title>Whole genome sequence of Acetobacter orientalis 21F-2.</title>
        <authorList>
            <person name="Azuma Y."/>
            <person name="Higashiura N."/>
            <person name="Hirakawa H."/>
            <person name="Matsushita K."/>
        </authorList>
    </citation>
    <scope>NUCLEOTIDE SEQUENCE [LARGE SCALE GENOMIC DNA]</scope>
    <source>
        <strain evidence="4 5">21F-2</strain>
    </source>
</reference>
<dbReference type="Gene3D" id="1.50.10.10">
    <property type="match status" value="1"/>
</dbReference>
<evidence type="ECO:0000313" key="5">
    <source>
        <dbReference type="Proteomes" id="UP000032670"/>
    </source>
</evidence>
<proteinExistence type="inferred from homology"/>
<dbReference type="RefSeq" id="WP_048840343.1">
    <property type="nucleotide sequence ID" value="NZ_BAMX01000007.1"/>
</dbReference>
<name>A0A2Z5ZI83_9PROT</name>
<dbReference type="AlphaFoldDB" id="A0A2Z5ZI83"/>
<accession>A0A0D6NIS5</accession>
<dbReference type="GeneID" id="76203429"/>
<evidence type="ECO:0000313" key="3">
    <source>
        <dbReference type="EMBL" id="BBC80089.1"/>
    </source>
</evidence>
<dbReference type="SUPFAM" id="SSF48208">
    <property type="entry name" value="Six-hairpin glycosidases"/>
    <property type="match status" value="1"/>
</dbReference>
<comment type="similarity">
    <text evidence="1">Belongs to the N-acylglucosamine 2-epimerase family.</text>
</comment>
<accession>A0A2Z5ZI83</accession>
<dbReference type="InterPro" id="IPR010819">
    <property type="entry name" value="AGE/CE"/>
</dbReference>
<dbReference type="GO" id="GO:0005975">
    <property type="term" value="P:carbohydrate metabolic process"/>
    <property type="evidence" value="ECO:0007669"/>
    <property type="project" value="InterPro"/>
</dbReference>
<evidence type="ECO:0000313" key="4">
    <source>
        <dbReference type="EMBL" id="GAN65281.1"/>
    </source>
</evidence>
<keyword evidence="2 3" id="KW-0413">Isomerase</keyword>
<reference evidence="3 6" key="2">
    <citation type="submission" date="2018-02" db="EMBL/GenBank/DDBJ databases">
        <title>Acetobacter orientalis genome.</title>
        <authorList>
            <person name="Nakashima N."/>
            <person name="Tamura T."/>
        </authorList>
    </citation>
    <scope>NUCLEOTIDE SEQUENCE [LARGE SCALE GENOMIC DNA]</scope>
    <source>
        <strain evidence="3 6">FAN1</strain>
    </source>
</reference>
<dbReference type="Pfam" id="PF07221">
    <property type="entry name" value="GlcNAc_2-epim"/>
    <property type="match status" value="1"/>
</dbReference>
<dbReference type="PANTHER" id="PTHR15108">
    <property type="entry name" value="N-ACYLGLUCOSAMINE-2-EPIMERASE"/>
    <property type="match status" value="1"/>
</dbReference>
<dbReference type="Proteomes" id="UP000032670">
    <property type="component" value="Unassembled WGS sequence"/>
</dbReference>
<dbReference type="InterPro" id="IPR008928">
    <property type="entry name" value="6-hairpin_glycosidase_sf"/>
</dbReference>
<organism evidence="3 6">
    <name type="scientific">Acetobacter orientalis</name>
    <dbReference type="NCBI Taxonomy" id="146474"/>
    <lineage>
        <taxon>Bacteria</taxon>
        <taxon>Pseudomonadati</taxon>
        <taxon>Pseudomonadota</taxon>
        <taxon>Alphaproteobacteria</taxon>
        <taxon>Acetobacterales</taxon>
        <taxon>Acetobacteraceae</taxon>
        <taxon>Acetobacter</taxon>
    </lineage>
</organism>
<dbReference type="KEGG" id="aot:AcetOri_orf02605"/>
<keyword evidence="5" id="KW-1185">Reference proteome</keyword>
<evidence type="ECO:0000313" key="6">
    <source>
        <dbReference type="Proteomes" id="UP000270034"/>
    </source>
</evidence>
<protein>
    <submittedName>
        <fullName evidence="3">Mannose-6-phosphate isomerase</fullName>
    </submittedName>
</protein>
<sequence length="378" mass="43676">MRKNIHVLWKNWLPNKALPLWSRKGYDPVRRLYYERLTYTATPVVLPELRLMVQARQIATFCRAQLDGVFYAAEDALHCLTEVERRYWRCDGQAGWIFSLAENDAPASTVRDLYAHAFILFAYAWAYRLTSDKRLLLTVRQTIAEVENIFQAPNGGFINSVPQKETIRSQNPHMHLLEAYLALFEVTADQFYLDRAQGLVSLALNKFICLQSGFLLEFFTKGWKPKEPFGENIVEPGHLFEWSWLLQETLRLCPDVRQKDAIITTAERLYDLGLRYGVMQQSVCDAINECGHIIEANTRIWPQTELIRLLASRRHKTHEEHAMLHGITARFFTSYAPQTLDGGWIDRLSEQGQPLVDYMPASSLYHIYGAAREFCAAP</sequence>
<dbReference type="Proteomes" id="UP000270034">
    <property type="component" value="Chromosome"/>
</dbReference>
<dbReference type="InterPro" id="IPR012341">
    <property type="entry name" value="6hp_glycosidase-like_sf"/>
</dbReference>
<dbReference type="STRING" id="1231341.Abor_007_029"/>
<dbReference type="EMBL" id="BAMX01000007">
    <property type="protein sequence ID" value="GAN65281.1"/>
    <property type="molecule type" value="Genomic_DNA"/>
</dbReference>
<dbReference type="GO" id="GO:0016853">
    <property type="term" value="F:isomerase activity"/>
    <property type="evidence" value="ECO:0007669"/>
    <property type="project" value="UniProtKB-KW"/>
</dbReference>
<evidence type="ECO:0000256" key="1">
    <source>
        <dbReference type="ARBA" id="ARBA00008558"/>
    </source>
</evidence>
<gene>
    <name evidence="4" type="ORF">Abor_007_029</name>
    <name evidence="3" type="ORF">AcetOrient_orf02605</name>
</gene>
<dbReference type="EMBL" id="AP018515">
    <property type="protein sequence ID" value="BBC80089.1"/>
    <property type="molecule type" value="Genomic_DNA"/>
</dbReference>